<keyword evidence="3" id="KW-1185">Reference proteome</keyword>
<evidence type="ECO:0000256" key="1">
    <source>
        <dbReference type="SAM" id="SignalP"/>
    </source>
</evidence>
<feature type="chain" id="PRO_5017423620" evidence="1">
    <location>
        <begin position="20"/>
        <end position="439"/>
    </location>
</feature>
<evidence type="ECO:0000313" key="3">
    <source>
        <dbReference type="Proteomes" id="UP000266272"/>
    </source>
</evidence>
<protein>
    <submittedName>
        <fullName evidence="2">Uncharacterized protein</fullName>
    </submittedName>
</protein>
<keyword evidence="1" id="KW-0732">Signal</keyword>
<dbReference type="EMBL" id="PXOA01000128">
    <property type="protein sequence ID" value="RFU79996.1"/>
    <property type="molecule type" value="Genomic_DNA"/>
</dbReference>
<evidence type="ECO:0000313" key="2">
    <source>
        <dbReference type="EMBL" id="RFU79996.1"/>
    </source>
</evidence>
<proteinExistence type="predicted"/>
<accession>A0A395NV69</accession>
<name>A0A395NV69_TRIAR</name>
<dbReference type="Proteomes" id="UP000266272">
    <property type="component" value="Unassembled WGS sequence"/>
</dbReference>
<reference evidence="2 3" key="1">
    <citation type="journal article" date="2018" name="PLoS Pathog.">
        <title>Evolution of structural diversity of trichothecenes, a family of toxins produced by plant pathogenic and entomopathogenic fungi.</title>
        <authorList>
            <person name="Proctor R.H."/>
            <person name="McCormick S.P."/>
            <person name="Kim H.S."/>
            <person name="Cardoza R.E."/>
            <person name="Stanley A.M."/>
            <person name="Lindo L."/>
            <person name="Kelly A."/>
            <person name="Brown D.W."/>
            <person name="Lee T."/>
            <person name="Vaughan M.M."/>
            <person name="Alexander N.J."/>
            <person name="Busman M."/>
            <person name="Gutierrez S."/>
        </authorList>
    </citation>
    <scope>NUCLEOTIDE SEQUENCE [LARGE SCALE GENOMIC DNA]</scope>
    <source>
        <strain evidence="2 3">IBT 40837</strain>
    </source>
</reference>
<comment type="caution">
    <text evidence="2">The sequence shown here is derived from an EMBL/GenBank/DDBJ whole genome shotgun (WGS) entry which is preliminary data.</text>
</comment>
<organism evidence="2 3">
    <name type="scientific">Trichoderma arundinaceum</name>
    <dbReference type="NCBI Taxonomy" id="490622"/>
    <lineage>
        <taxon>Eukaryota</taxon>
        <taxon>Fungi</taxon>
        <taxon>Dikarya</taxon>
        <taxon>Ascomycota</taxon>
        <taxon>Pezizomycotina</taxon>
        <taxon>Sordariomycetes</taxon>
        <taxon>Hypocreomycetidae</taxon>
        <taxon>Hypocreales</taxon>
        <taxon>Hypocreaceae</taxon>
        <taxon>Trichoderma</taxon>
    </lineage>
</organism>
<sequence>MLLRASCLLVAVAVTGAVADDLCILGPTPVTACGVADVNKANWDNFGIDNFVFAMIRTFGTSDNFPKFILSQLAPKGQESVNANFDCSNIEDPTNCKIDGLLNPDGGNCVFNNLGGTICLDFTSPEAGFLAVNWINQYNGLRAHFLAVREAADNLKNENFISNMVDKLAPQKQPIAPAVFGLIADLIVDILPVGGEIKAATTFIKKFKIIRKATKKDIKDDGKDIISVLESNSDIDKQAAATKDTITQQLEAIAVGTQQRMRDLVQQVFGPNQDPTTVDDDAITSTVAFINTYHGGFLEDVPTVSDLVPQMEKQMKTWVASQIINILGYALFIDSTPLADPPGEPGTVCNAEGGIPLSGGCGLFRIGAVVGSGNVIDGAQKANDIFALNDLGINMNDVVNNARGCPQGNSVDFEGFLEMDNTNTLPNCMFTFPVQDVKL</sequence>
<dbReference type="AlphaFoldDB" id="A0A395NV69"/>
<dbReference type="OrthoDB" id="4142702at2759"/>
<feature type="signal peptide" evidence="1">
    <location>
        <begin position="1"/>
        <end position="19"/>
    </location>
</feature>
<gene>
    <name evidence="2" type="ORF">TARUN_2218</name>
</gene>